<dbReference type="Pfam" id="PF16326">
    <property type="entry name" value="ABC_tran_CTD"/>
    <property type="match status" value="1"/>
</dbReference>
<keyword evidence="2 4" id="KW-0067">ATP-binding</keyword>
<evidence type="ECO:0000256" key="2">
    <source>
        <dbReference type="ARBA" id="ARBA00022840"/>
    </source>
</evidence>
<dbReference type="InterPro" id="IPR003593">
    <property type="entry name" value="AAA+_ATPase"/>
</dbReference>
<sequence length="621" mass="70031">MNLISVNKISQSVSGRMLFKEATFGVDSDSRIAITGRNGCGKSTLLTLLAGQKKAEEGEISWNRELKTAFLEQSTCYDGEDTIADFVLSGDSREISLIKMYEKLVGNEEQKLDSDKLAELMAEMEDLDCWNLESRIHSILSELGIGDVNSKMRDLAGGMLKKAVLARTLVTESNLIILDEPTNHLDISTINWLEKYLMNSGKAIVLVTHDRYFMDSVCNRIFEIEDGNFFTYEGNYSRFLELKTLRQDSLDKAESRINNILRNEAEWISRGPRARAGKDKKRKERFFQLQGQVPGKKSESDNFSVAGRRLGGKIVDIENIGKAWGSKKIINDFSYSFKKGDRVGLLGGNGSGKTTMLNIIAGRLQPDKGNIDTGVNTKIGYYDQLSKELPGSMKAIEYIKETAEVIELRDGSRLSPEQFLERFLFPKGMFYTLIENLSGGEKKKLYLLKILLSNPNFIILDEPTNDFDVQTLSILEDFLCNFAGCSLIVSHDRFFLDRTTDFLFVLDGAGGVSGYSGDVTTYYSEIESAGGNKVSSAGKIKEKKKVVKREKKGLSFKEKQEFGNIEDEIMMLEEEKKILDVKFSSPDTSAAEFGIMKQRYEQLEACIEEKYNRWEFLDAKR</sequence>
<accession>A0AAJ1ICE0</accession>
<dbReference type="Pfam" id="PF00005">
    <property type="entry name" value="ABC_tran"/>
    <property type="match status" value="2"/>
</dbReference>
<dbReference type="PROSITE" id="PS50893">
    <property type="entry name" value="ABC_TRANSPORTER_2"/>
    <property type="match status" value="2"/>
</dbReference>
<keyword evidence="1" id="KW-0547">Nucleotide-binding</keyword>
<dbReference type="Pfam" id="PF12848">
    <property type="entry name" value="ABC_tran_Xtn"/>
    <property type="match status" value="1"/>
</dbReference>
<dbReference type="PANTHER" id="PTHR42855:SF1">
    <property type="entry name" value="ABC TRANSPORTER DOMAIN-CONTAINING PROTEIN"/>
    <property type="match status" value="1"/>
</dbReference>
<name>A0AAJ1ICE0_9SPIO</name>
<dbReference type="GO" id="GO:0005524">
    <property type="term" value="F:ATP binding"/>
    <property type="evidence" value="ECO:0007669"/>
    <property type="project" value="UniProtKB-KW"/>
</dbReference>
<dbReference type="InterPro" id="IPR032524">
    <property type="entry name" value="ABC_tran_C"/>
</dbReference>
<dbReference type="SMART" id="SM00382">
    <property type="entry name" value="AAA"/>
    <property type="match status" value="2"/>
</dbReference>
<feature type="domain" description="ABC transporter" evidence="3">
    <location>
        <begin position="315"/>
        <end position="532"/>
    </location>
</feature>
<protein>
    <submittedName>
        <fullName evidence="4">ABC-F family ATP-binding cassette domain-containing protein</fullName>
    </submittedName>
</protein>
<dbReference type="InterPro" id="IPR032781">
    <property type="entry name" value="ABC_tran_Xtn"/>
</dbReference>
<comment type="caution">
    <text evidence="4">The sequence shown here is derived from an EMBL/GenBank/DDBJ whole genome shotgun (WGS) entry which is preliminary data.</text>
</comment>
<dbReference type="InterPro" id="IPR051309">
    <property type="entry name" value="ABCF_ATPase"/>
</dbReference>
<evidence type="ECO:0000256" key="1">
    <source>
        <dbReference type="ARBA" id="ARBA00022741"/>
    </source>
</evidence>
<dbReference type="AlphaFoldDB" id="A0AAJ1ICE0"/>
<evidence type="ECO:0000313" key="5">
    <source>
        <dbReference type="Proteomes" id="UP001221217"/>
    </source>
</evidence>
<reference evidence="4 5" key="1">
    <citation type="submission" date="2022-12" db="EMBL/GenBank/DDBJ databases">
        <title>Metagenome assembled genome from gulf of manar.</title>
        <authorList>
            <person name="Kohli P."/>
            <person name="Pk S."/>
            <person name="Venkata Ramana C."/>
            <person name="Sasikala C."/>
        </authorList>
    </citation>
    <scope>NUCLEOTIDE SEQUENCE [LARGE SCALE GENOMIC DNA]</scope>
    <source>
        <strain evidence="4">JB008</strain>
    </source>
</reference>
<dbReference type="InterPro" id="IPR017871">
    <property type="entry name" value="ABC_transporter-like_CS"/>
</dbReference>
<dbReference type="Proteomes" id="UP001221217">
    <property type="component" value="Unassembled WGS sequence"/>
</dbReference>
<dbReference type="PROSITE" id="PS00211">
    <property type="entry name" value="ABC_TRANSPORTER_1"/>
    <property type="match status" value="1"/>
</dbReference>
<dbReference type="FunFam" id="3.40.50.300:FF:000011">
    <property type="entry name" value="Putative ABC transporter ATP-binding component"/>
    <property type="match status" value="1"/>
</dbReference>
<dbReference type="InterPro" id="IPR003439">
    <property type="entry name" value="ABC_transporter-like_ATP-bd"/>
</dbReference>
<evidence type="ECO:0000313" key="4">
    <source>
        <dbReference type="EMBL" id="MDC7226675.1"/>
    </source>
</evidence>
<dbReference type="GO" id="GO:0003677">
    <property type="term" value="F:DNA binding"/>
    <property type="evidence" value="ECO:0007669"/>
    <property type="project" value="InterPro"/>
</dbReference>
<dbReference type="SUPFAM" id="SSF52540">
    <property type="entry name" value="P-loop containing nucleoside triphosphate hydrolases"/>
    <property type="match status" value="2"/>
</dbReference>
<dbReference type="InterPro" id="IPR027417">
    <property type="entry name" value="P-loop_NTPase"/>
</dbReference>
<feature type="domain" description="ABC transporter" evidence="3">
    <location>
        <begin position="1"/>
        <end position="251"/>
    </location>
</feature>
<dbReference type="Gene3D" id="1.10.287.380">
    <property type="entry name" value="Valyl-tRNA synthetase, C-terminal domain"/>
    <property type="match status" value="1"/>
</dbReference>
<gene>
    <name evidence="4" type="ORF">PQJ61_07910</name>
</gene>
<evidence type="ECO:0000259" key="3">
    <source>
        <dbReference type="PROSITE" id="PS50893"/>
    </source>
</evidence>
<dbReference type="EMBL" id="JAQQAL010000016">
    <property type="protein sequence ID" value="MDC7226675.1"/>
    <property type="molecule type" value="Genomic_DNA"/>
</dbReference>
<dbReference type="PANTHER" id="PTHR42855">
    <property type="entry name" value="ABC TRANSPORTER ATP-BINDING SUBUNIT"/>
    <property type="match status" value="1"/>
</dbReference>
<organism evidence="4 5">
    <name type="scientific">Candidatus Thalassospirochaeta sargassi</name>
    <dbReference type="NCBI Taxonomy" id="3119039"/>
    <lineage>
        <taxon>Bacteria</taxon>
        <taxon>Pseudomonadati</taxon>
        <taxon>Spirochaetota</taxon>
        <taxon>Spirochaetia</taxon>
        <taxon>Spirochaetales</taxon>
        <taxon>Spirochaetaceae</taxon>
        <taxon>Candidatus Thalassospirochaeta</taxon>
    </lineage>
</organism>
<proteinExistence type="predicted"/>
<dbReference type="InterPro" id="IPR037118">
    <property type="entry name" value="Val-tRNA_synth_C_sf"/>
</dbReference>
<dbReference type="GO" id="GO:0016887">
    <property type="term" value="F:ATP hydrolysis activity"/>
    <property type="evidence" value="ECO:0007669"/>
    <property type="project" value="InterPro"/>
</dbReference>
<dbReference type="Gene3D" id="3.40.50.300">
    <property type="entry name" value="P-loop containing nucleotide triphosphate hydrolases"/>
    <property type="match status" value="2"/>
</dbReference>
<dbReference type="CDD" id="cd03221">
    <property type="entry name" value="ABCF_EF-3"/>
    <property type="match status" value="2"/>
</dbReference>